<keyword evidence="4" id="KW-0472">Membrane</keyword>
<dbReference type="GO" id="GO:0003841">
    <property type="term" value="F:1-acylglycerol-3-phosphate O-acyltransferase activity"/>
    <property type="evidence" value="ECO:0007669"/>
    <property type="project" value="TreeGrafter"/>
</dbReference>
<reference evidence="6" key="1">
    <citation type="submission" date="2023-03" db="EMBL/GenBank/DDBJ databases">
        <title>Massive genome expansion in bonnet fungi (Mycena s.s.) driven by repeated elements and novel gene families across ecological guilds.</title>
        <authorList>
            <consortium name="Lawrence Berkeley National Laboratory"/>
            <person name="Harder C.B."/>
            <person name="Miyauchi S."/>
            <person name="Viragh M."/>
            <person name="Kuo A."/>
            <person name="Thoen E."/>
            <person name="Andreopoulos B."/>
            <person name="Lu D."/>
            <person name="Skrede I."/>
            <person name="Drula E."/>
            <person name="Henrissat B."/>
            <person name="Morin E."/>
            <person name="Kohler A."/>
            <person name="Barry K."/>
            <person name="LaButti K."/>
            <person name="Morin E."/>
            <person name="Salamov A."/>
            <person name="Lipzen A."/>
            <person name="Mereny Z."/>
            <person name="Hegedus B."/>
            <person name="Baldrian P."/>
            <person name="Stursova M."/>
            <person name="Weitz H."/>
            <person name="Taylor A."/>
            <person name="Grigoriev I.V."/>
            <person name="Nagy L.G."/>
            <person name="Martin F."/>
            <person name="Kauserud H."/>
        </authorList>
    </citation>
    <scope>NUCLEOTIDE SEQUENCE</scope>
    <source>
        <strain evidence="6">9284</strain>
    </source>
</reference>
<feature type="region of interest" description="Disordered" evidence="3">
    <location>
        <begin position="311"/>
        <end position="362"/>
    </location>
</feature>
<dbReference type="Proteomes" id="UP001221142">
    <property type="component" value="Unassembled WGS sequence"/>
</dbReference>
<dbReference type="GO" id="GO:0006654">
    <property type="term" value="P:phosphatidic acid biosynthetic process"/>
    <property type="evidence" value="ECO:0007669"/>
    <property type="project" value="TreeGrafter"/>
</dbReference>
<evidence type="ECO:0000256" key="3">
    <source>
        <dbReference type="SAM" id="MobiDB-lite"/>
    </source>
</evidence>
<keyword evidence="7" id="KW-1185">Reference proteome</keyword>
<feature type="transmembrane region" description="Helical" evidence="4">
    <location>
        <begin position="36"/>
        <end position="58"/>
    </location>
</feature>
<dbReference type="PANTHER" id="PTHR10434:SF11">
    <property type="entry name" value="1-ACYL-SN-GLYCEROL-3-PHOSPHATE ACYLTRANSFERASE"/>
    <property type="match status" value="1"/>
</dbReference>
<sequence length="362" mass="38679">MAALLALLKPVAYVSLPFLALQSSPRGRYYTRSLVYAGAMGFAATLGAFFAAGLSLVGRRFDVNHAVARTFYAVAGLTLGLSVEVVGGEEWVKDSEDGGARPCVFMSNHQSMVDLMVIGRLMPKRTSIMAKTSLRWSPLGPFMMGSGAIFIDRGNSKRAMKSLDDAVNVMRTLRVSVWMYPEGTRHNSQVPEMLPFKKGGFHLAIQSGLPIVPIVTENYWHMYHSNMFGSGPIRVRVLPPIPTTGLTAADVPALVARVRDAMLPALTELSTKVPASLTKPIAPPEPASMSSVAAVLSDVIDDHTVAMPEDAVFDAPAPGPAPSASRESLASSTFDSEGMSASGHLTETEEDDEGMVLVGRPT</sequence>
<dbReference type="PANTHER" id="PTHR10434">
    <property type="entry name" value="1-ACYL-SN-GLYCEROL-3-PHOSPHATE ACYLTRANSFERASE"/>
    <property type="match status" value="1"/>
</dbReference>
<dbReference type="GO" id="GO:0005783">
    <property type="term" value="C:endoplasmic reticulum"/>
    <property type="evidence" value="ECO:0007669"/>
    <property type="project" value="TreeGrafter"/>
</dbReference>
<dbReference type="SMART" id="SM00563">
    <property type="entry name" value="PlsC"/>
    <property type="match status" value="1"/>
</dbReference>
<keyword evidence="4" id="KW-1133">Transmembrane helix</keyword>
<evidence type="ECO:0000256" key="2">
    <source>
        <dbReference type="ARBA" id="ARBA00023315"/>
    </source>
</evidence>
<comment type="caution">
    <text evidence="6">The sequence shown here is derived from an EMBL/GenBank/DDBJ whole genome shotgun (WGS) entry which is preliminary data.</text>
</comment>
<dbReference type="Pfam" id="PF01553">
    <property type="entry name" value="Acyltransferase"/>
    <property type="match status" value="1"/>
</dbReference>
<organism evidence="6 7">
    <name type="scientific">Roridomyces roridus</name>
    <dbReference type="NCBI Taxonomy" id="1738132"/>
    <lineage>
        <taxon>Eukaryota</taxon>
        <taxon>Fungi</taxon>
        <taxon>Dikarya</taxon>
        <taxon>Basidiomycota</taxon>
        <taxon>Agaricomycotina</taxon>
        <taxon>Agaricomycetes</taxon>
        <taxon>Agaricomycetidae</taxon>
        <taxon>Agaricales</taxon>
        <taxon>Marasmiineae</taxon>
        <taxon>Mycenaceae</taxon>
        <taxon>Roridomyces</taxon>
    </lineage>
</organism>
<gene>
    <name evidence="6" type="ORF">FB45DRAFT_1024147</name>
</gene>
<evidence type="ECO:0000313" key="6">
    <source>
        <dbReference type="EMBL" id="KAJ7639425.1"/>
    </source>
</evidence>
<accession>A0AAD7C5S3</accession>
<dbReference type="CDD" id="cd07989">
    <property type="entry name" value="LPLAT_AGPAT-like"/>
    <property type="match status" value="1"/>
</dbReference>
<keyword evidence="1" id="KW-0808">Transferase</keyword>
<dbReference type="SUPFAM" id="SSF69593">
    <property type="entry name" value="Glycerol-3-phosphate (1)-acyltransferase"/>
    <property type="match status" value="1"/>
</dbReference>
<protein>
    <recommendedName>
        <fullName evidence="5">Phospholipid/glycerol acyltransferase domain-containing protein</fullName>
    </recommendedName>
</protein>
<dbReference type="AlphaFoldDB" id="A0AAD7C5S3"/>
<dbReference type="InterPro" id="IPR002123">
    <property type="entry name" value="Plipid/glycerol_acylTrfase"/>
</dbReference>
<feature type="domain" description="Phospholipid/glycerol acyltransferase" evidence="5">
    <location>
        <begin position="103"/>
        <end position="219"/>
    </location>
</feature>
<evidence type="ECO:0000313" key="7">
    <source>
        <dbReference type="Proteomes" id="UP001221142"/>
    </source>
</evidence>
<proteinExistence type="predicted"/>
<evidence type="ECO:0000256" key="1">
    <source>
        <dbReference type="ARBA" id="ARBA00022679"/>
    </source>
</evidence>
<evidence type="ECO:0000256" key="4">
    <source>
        <dbReference type="SAM" id="Phobius"/>
    </source>
</evidence>
<dbReference type="EMBL" id="JARKIF010000005">
    <property type="protein sequence ID" value="KAJ7639425.1"/>
    <property type="molecule type" value="Genomic_DNA"/>
</dbReference>
<keyword evidence="4" id="KW-0812">Transmembrane</keyword>
<feature type="compositionally biased region" description="Polar residues" evidence="3">
    <location>
        <begin position="326"/>
        <end position="335"/>
    </location>
</feature>
<evidence type="ECO:0000259" key="5">
    <source>
        <dbReference type="SMART" id="SM00563"/>
    </source>
</evidence>
<name>A0AAD7C5S3_9AGAR</name>
<keyword evidence="2" id="KW-0012">Acyltransferase</keyword>